<comment type="subcellular location">
    <subcellularLocation>
        <location evidence="1">Membrane</location>
        <topology evidence="1">Multi-pass membrane protein</topology>
    </subcellularLocation>
</comment>
<dbReference type="InterPro" id="IPR031976">
    <property type="entry name" value="NRho"/>
</dbReference>
<evidence type="ECO:0000256" key="3">
    <source>
        <dbReference type="ARBA" id="ARBA00022692"/>
    </source>
</evidence>
<dbReference type="InterPro" id="IPR038244">
    <property type="entry name" value="NRho_sf"/>
</dbReference>
<dbReference type="InterPro" id="IPR022764">
    <property type="entry name" value="Peptidase_S54_rhomboid_dom"/>
</dbReference>
<dbReference type="Proteomes" id="UP001212189">
    <property type="component" value="Chromosome"/>
</dbReference>
<evidence type="ECO:0000256" key="6">
    <source>
        <dbReference type="ARBA" id="ARBA00023136"/>
    </source>
</evidence>
<dbReference type="InterPro" id="IPR050925">
    <property type="entry name" value="Rhomboid_protease_S54"/>
</dbReference>
<feature type="transmembrane region" description="Helical" evidence="7">
    <location>
        <begin position="240"/>
        <end position="261"/>
    </location>
</feature>
<evidence type="ECO:0000256" key="5">
    <source>
        <dbReference type="ARBA" id="ARBA00022989"/>
    </source>
</evidence>
<dbReference type="PANTHER" id="PTHR43731:SF14">
    <property type="entry name" value="PRESENILIN-ASSOCIATED RHOMBOID-LIKE PROTEIN, MITOCHONDRIAL"/>
    <property type="match status" value="1"/>
</dbReference>
<name>A0AAF0AJM4_9GAMM</name>
<dbReference type="SUPFAM" id="SSF144091">
    <property type="entry name" value="Rhomboid-like"/>
    <property type="match status" value="1"/>
</dbReference>
<evidence type="ECO:0000256" key="7">
    <source>
        <dbReference type="SAM" id="Phobius"/>
    </source>
</evidence>
<feature type="domain" description="Rhomboid protease N-terminal" evidence="9">
    <location>
        <begin position="1"/>
        <end position="62"/>
    </location>
</feature>
<keyword evidence="3 7" id="KW-0812">Transmembrane</keyword>
<keyword evidence="11" id="KW-1185">Reference proteome</keyword>
<dbReference type="KEGG" id="dce:O6P33_08980"/>
<dbReference type="GO" id="GO:0006508">
    <property type="term" value="P:proteolysis"/>
    <property type="evidence" value="ECO:0007669"/>
    <property type="project" value="UniProtKB-KW"/>
</dbReference>
<gene>
    <name evidence="10" type="ORF">O6P33_08980</name>
</gene>
<feature type="transmembrane region" description="Helical" evidence="7">
    <location>
        <begin position="181"/>
        <end position="202"/>
    </location>
</feature>
<dbReference type="GO" id="GO:0004252">
    <property type="term" value="F:serine-type endopeptidase activity"/>
    <property type="evidence" value="ECO:0007669"/>
    <property type="project" value="InterPro"/>
</dbReference>
<evidence type="ECO:0000259" key="8">
    <source>
        <dbReference type="Pfam" id="PF01694"/>
    </source>
</evidence>
<dbReference type="RefSeq" id="WP_269817450.1">
    <property type="nucleotide sequence ID" value="NZ_CP114976.1"/>
</dbReference>
<evidence type="ECO:0000256" key="2">
    <source>
        <dbReference type="ARBA" id="ARBA00009045"/>
    </source>
</evidence>
<dbReference type="GO" id="GO:0016020">
    <property type="term" value="C:membrane"/>
    <property type="evidence" value="ECO:0007669"/>
    <property type="project" value="UniProtKB-SubCell"/>
</dbReference>
<feature type="transmembrane region" description="Helical" evidence="7">
    <location>
        <begin position="92"/>
        <end position="110"/>
    </location>
</feature>
<feature type="domain" description="Peptidase S54 rhomboid" evidence="8">
    <location>
        <begin position="143"/>
        <end position="284"/>
    </location>
</feature>
<keyword evidence="4 10" id="KW-0378">Hydrolase</keyword>
<evidence type="ECO:0000256" key="4">
    <source>
        <dbReference type="ARBA" id="ARBA00022801"/>
    </source>
</evidence>
<evidence type="ECO:0000313" key="10">
    <source>
        <dbReference type="EMBL" id="WBE24506.1"/>
    </source>
</evidence>
<sequence>MKWSSALRVPLETDLTQFLPVLQQHGIGHRVTEESGEQVLWVATAHAVEVQQWYQQFVSGEQLPEPQWTYLPAQAANYRPAGFVQQLRRSPATAAVLIACLLVAFITQLGDNLQTISWFTFNDFRIQGDYIFFTPVAQGLEEGQWWRLWSPMLVHFGLLHLAMNMMWYWELARRIEYQQGWLFLLALTLVAGLVSNVSQFMFSGPSLFGGLSGVLYAVLGHCWIYQRIYPQASYALPKGVVAMMLIWLLLCLFGVVTALGLGQIANAAHVSGLILGCLSGALFAQVARQRAA</sequence>
<dbReference type="InterPro" id="IPR035952">
    <property type="entry name" value="Rhomboid-like_sf"/>
</dbReference>
<dbReference type="Gene3D" id="1.20.1540.10">
    <property type="entry name" value="Rhomboid-like"/>
    <property type="match status" value="1"/>
</dbReference>
<feature type="transmembrane region" description="Helical" evidence="7">
    <location>
        <begin position="148"/>
        <end position="169"/>
    </location>
</feature>
<feature type="transmembrane region" description="Helical" evidence="7">
    <location>
        <begin position="267"/>
        <end position="287"/>
    </location>
</feature>
<protein>
    <submittedName>
        <fullName evidence="10">Rhomboid family intramembrane serine protease</fullName>
        <ecNumber evidence="10">3.4.21.105</ecNumber>
    </submittedName>
</protein>
<organism evidence="10 11">
    <name type="scientific">Denitrificimonas caeni</name>
    <dbReference type="NCBI Taxonomy" id="521720"/>
    <lineage>
        <taxon>Bacteria</taxon>
        <taxon>Pseudomonadati</taxon>
        <taxon>Pseudomonadota</taxon>
        <taxon>Gammaproteobacteria</taxon>
        <taxon>Pseudomonadales</taxon>
        <taxon>Pseudomonadaceae</taxon>
        <taxon>Denitrificimonas</taxon>
    </lineage>
</organism>
<feature type="transmembrane region" description="Helical" evidence="7">
    <location>
        <begin position="208"/>
        <end position="228"/>
    </location>
</feature>
<proteinExistence type="inferred from homology"/>
<dbReference type="Gene3D" id="3.30.70.2080">
    <property type="match status" value="1"/>
</dbReference>
<comment type="similarity">
    <text evidence="2">Belongs to the peptidase S54 family.</text>
</comment>
<dbReference type="AlphaFoldDB" id="A0AAF0AJM4"/>
<keyword evidence="5 7" id="KW-1133">Transmembrane helix</keyword>
<dbReference type="PANTHER" id="PTHR43731">
    <property type="entry name" value="RHOMBOID PROTEASE"/>
    <property type="match status" value="1"/>
</dbReference>
<accession>A0AAF0AJM4</accession>
<reference evidence="10 11" key="1">
    <citation type="submission" date="2022-12" db="EMBL/GenBank/DDBJ databases">
        <title>Coexistence and Characterization of a Novel Tigecycline Resistance gene tet(X) variant and blaNDM-1 in a Pseudomonas caeni Isolate of Chicken Origin.</title>
        <authorList>
            <person name="Lu X."/>
            <person name="Zhang L."/>
            <person name="Li R."/>
            <person name="Wang Z."/>
        </authorList>
    </citation>
    <scope>NUCLEOTIDE SEQUENCE [LARGE SCALE GENOMIC DNA]</scope>
    <source>
        <strain evidence="10 11">CE14</strain>
    </source>
</reference>
<dbReference type="EC" id="3.4.21.105" evidence="10"/>
<dbReference type="EMBL" id="CP114976">
    <property type="protein sequence ID" value="WBE24506.1"/>
    <property type="molecule type" value="Genomic_DNA"/>
</dbReference>
<dbReference type="Pfam" id="PF16733">
    <property type="entry name" value="NRho"/>
    <property type="match status" value="1"/>
</dbReference>
<keyword evidence="6 7" id="KW-0472">Membrane</keyword>
<evidence type="ECO:0000313" key="11">
    <source>
        <dbReference type="Proteomes" id="UP001212189"/>
    </source>
</evidence>
<dbReference type="Pfam" id="PF01694">
    <property type="entry name" value="Rhomboid"/>
    <property type="match status" value="1"/>
</dbReference>
<evidence type="ECO:0000259" key="9">
    <source>
        <dbReference type="Pfam" id="PF16733"/>
    </source>
</evidence>
<keyword evidence="10" id="KW-0645">Protease</keyword>
<evidence type="ECO:0000256" key="1">
    <source>
        <dbReference type="ARBA" id="ARBA00004141"/>
    </source>
</evidence>